<dbReference type="Pfam" id="PF00015">
    <property type="entry name" value="MCPsignal"/>
    <property type="match status" value="1"/>
</dbReference>
<dbReference type="PROSITE" id="PS50111">
    <property type="entry name" value="CHEMOTAXIS_TRANSDUC_2"/>
    <property type="match status" value="1"/>
</dbReference>
<protein>
    <submittedName>
        <fullName evidence="5">MCP-domain signal transduction protein (Chemoreceptor zinc-binding domain)</fullName>
    </submittedName>
</protein>
<evidence type="ECO:0000259" key="4">
    <source>
        <dbReference type="PROSITE" id="PS50111"/>
    </source>
</evidence>
<dbReference type="GO" id="GO:0016020">
    <property type="term" value="C:membrane"/>
    <property type="evidence" value="ECO:0007669"/>
    <property type="project" value="InterPro"/>
</dbReference>
<dbReference type="AlphaFoldDB" id="A0A7H9CFZ9"/>
<proteinExistence type="predicted"/>
<keyword evidence="1 2" id="KW-0807">Transducer</keyword>
<organism evidence="5 6">
    <name type="scientific">Candidatus Campylobacter infans</name>
    <dbReference type="NCBI Taxonomy" id="2561898"/>
    <lineage>
        <taxon>Bacteria</taxon>
        <taxon>Pseudomonadati</taxon>
        <taxon>Campylobacterota</taxon>
        <taxon>Epsilonproteobacteria</taxon>
        <taxon>Campylobacterales</taxon>
        <taxon>Campylobacteraceae</taxon>
        <taxon>Campylobacter</taxon>
    </lineage>
</organism>
<feature type="coiled-coil region" evidence="3">
    <location>
        <begin position="8"/>
        <end position="49"/>
    </location>
</feature>
<accession>A0A7H9CFZ9</accession>
<dbReference type="InterPro" id="IPR004089">
    <property type="entry name" value="MCPsignal_dom"/>
</dbReference>
<dbReference type="SMART" id="SM00283">
    <property type="entry name" value="MA"/>
    <property type="match status" value="1"/>
</dbReference>
<dbReference type="InterPro" id="IPR025991">
    <property type="entry name" value="Chemoreceptor_zinc-bind_dom"/>
</dbReference>
<reference evidence="5 6" key="1">
    <citation type="submission" date="2020-02" db="EMBL/GenBank/DDBJ databases">
        <title>Complete genome sequence of the novel Campylobacter species Candidatus Campylobacter infans.</title>
        <authorList>
            <person name="Duim B."/>
            <person name="Zomer A."/>
            <person name="van der Graaf L."/>
            <person name="Wagenaar J."/>
        </authorList>
    </citation>
    <scope>NUCLEOTIDE SEQUENCE [LARGE SCALE GENOMIC DNA]</scope>
    <source>
        <strain evidence="5 6">19S00001</strain>
    </source>
</reference>
<evidence type="ECO:0000313" key="6">
    <source>
        <dbReference type="Proteomes" id="UP000509414"/>
    </source>
</evidence>
<dbReference type="KEGG" id="cinf:CINF_0540"/>
<dbReference type="Gene3D" id="1.20.120.30">
    <property type="entry name" value="Aspartate receptor, ligand-binding domain"/>
    <property type="match status" value="1"/>
</dbReference>
<dbReference type="SUPFAM" id="SSF58104">
    <property type="entry name" value="Methyl-accepting chemotaxis protein (MCP) signaling domain"/>
    <property type="match status" value="1"/>
</dbReference>
<dbReference type="Gene3D" id="1.10.287.950">
    <property type="entry name" value="Methyl-accepting chemotaxis protein"/>
    <property type="match status" value="1"/>
</dbReference>
<keyword evidence="5" id="KW-0675">Receptor</keyword>
<evidence type="ECO:0000256" key="3">
    <source>
        <dbReference type="SAM" id="Coils"/>
    </source>
</evidence>
<dbReference type="GO" id="GO:0007165">
    <property type="term" value="P:signal transduction"/>
    <property type="evidence" value="ECO:0007669"/>
    <property type="project" value="UniProtKB-KW"/>
</dbReference>
<evidence type="ECO:0000256" key="1">
    <source>
        <dbReference type="ARBA" id="ARBA00023224"/>
    </source>
</evidence>
<dbReference type="PANTHER" id="PTHR32089:SF112">
    <property type="entry name" value="LYSOZYME-LIKE PROTEIN-RELATED"/>
    <property type="match status" value="1"/>
</dbReference>
<dbReference type="Proteomes" id="UP000509414">
    <property type="component" value="Chromosome"/>
</dbReference>
<keyword evidence="6" id="KW-1185">Reference proteome</keyword>
<evidence type="ECO:0000313" key="5">
    <source>
        <dbReference type="EMBL" id="QLI05063.1"/>
    </source>
</evidence>
<evidence type="ECO:0000256" key="2">
    <source>
        <dbReference type="PROSITE-ProRule" id="PRU00284"/>
    </source>
</evidence>
<dbReference type="Pfam" id="PF13682">
    <property type="entry name" value="CZB"/>
    <property type="match status" value="1"/>
</dbReference>
<keyword evidence="3" id="KW-0175">Coiled coil</keyword>
<name>A0A7H9CFZ9_9BACT</name>
<feature type="domain" description="Methyl-accepting transducer" evidence="4">
    <location>
        <begin position="103"/>
        <end position="267"/>
    </location>
</feature>
<sequence length="406" mass="45158">MFGNKSQIESLKHDLEAQRAIIAKKDEEIAKLKAQIEAAQENAQDIEDSKFLTKAVDSLNAGALKCIKDVQSDIEKNIIMNHRAVGISNDNIKDIGNLSQISEEITESLNRIAQSSNKSRSDAENLNKSVDEISNVINLIKDISDQTNLLALNAAIEAARAGEHGRGFAVVADEVRNLAERTQKATSEVEMNINLLKQNSGDMFSSSEEVERISNESNAHIQNFRTEFGKLISQAKNIRSCITYISNNVFTNLIKLDHVAFKLNGYAKAFDKKFDPMPDATQCRLGKWYANEGSRIYAKSSMYEKIAEPHKAVHDNFNKALALLSEGVNDKSRVLELFKTAEENTIVLFEIFRELLKAERLNVEAELERNGIDLNARPRTPSTSDSKNVVCDDYTCAVQGSTPSSI</sequence>
<dbReference type="PANTHER" id="PTHR32089">
    <property type="entry name" value="METHYL-ACCEPTING CHEMOTAXIS PROTEIN MCPB"/>
    <property type="match status" value="1"/>
</dbReference>
<gene>
    <name evidence="5" type="ORF">CINF_0540</name>
</gene>
<dbReference type="EMBL" id="CP049075">
    <property type="protein sequence ID" value="QLI05063.1"/>
    <property type="molecule type" value="Genomic_DNA"/>
</dbReference>